<evidence type="ECO:0000259" key="2">
    <source>
        <dbReference type="Pfam" id="PF02120"/>
    </source>
</evidence>
<keyword evidence="3" id="KW-0969">Cilium</keyword>
<accession>A0A6F8T5L7</accession>
<dbReference type="CDD" id="cd17470">
    <property type="entry name" value="T3SS_Flik_C"/>
    <property type="match status" value="1"/>
</dbReference>
<dbReference type="Pfam" id="PF02120">
    <property type="entry name" value="Flg_hook"/>
    <property type="match status" value="1"/>
</dbReference>
<dbReference type="InterPro" id="IPR021136">
    <property type="entry name" value="Flagellar_hook_control-like_C"/>
</dbReference>
<dbReference type="EMBL" id="AP022839">
    <property type="protein sequence ID" value="BCA95440.1"/>
    <property type="molecule type" value="Genomic_DNA"/>
</dbReference>
<dbReference type="Proteomes" id="UP000502894">
    <property type="component" value="Chromosome"/>
</dbReference>
<name>A0A6F8T5L7_9GAMM</name>
<dbReference type="Gene3D" id="3.30.750.140">
    <property type="match status" value="1"/>
</dbReference>
<evidence type="ECO:0000313" key="3">
    <source>
        <dbReference type="EMBL" id="BCA95440.1"/>
    </source>
</evidence>
<evidence type="ECO:0000256" key="1">
    <source>
        <dbReference type="SAM" id="MobiDB-lite"/>
    </source>
</evidence>
<feature type="compositionally biased region" description="Low complexity" evidence="1">
    <location>
        <begin position="68"/>
        <end position="81"/>
    </location>
</feature>
<protein>
    <submittedName>
        <fullName evidence="3">Flagellar hook-length control protein FliK</fullName>
    </submittedName>
</protein>
<keyword evidence="3" id="KW-0966">Cell projection</keyword>
<evidence type="ECO:0000313" key="4">
    <source>
        <dbReference type="Proteomes" id="UP000502894"/>
    </source>
</evidence>
<dbReference type="KEGG" id="lant:TUM19329_18010"/>
<organism evidence="3 4">
    <name type="scientific">Legionella antarctica</name>
    <dbReference type="NCBI Taxonomy" id="2708020"/>
    <lineage>
        <taxon>Bacteria</taxon>
        <taxon>Pseudomonadati</taxon>
        <taxon>Pseudomonadota</taxon>
        <taxon>Gammaproteobacteria</taxon>
        <taxon>Legionellales</taxon>
        <taxon>Legionellaceae</taxon>
        <taxon>Legionella</taxon>
    </lineage>
</organism>
<dbReference type="PANTHER" id="PTHR37533:SF2">
    <property type="entry name" value="FLAGELLAR HOOK-LENGTH CONTROL PROTEIN"/>
    <property type="match status" value="1"/>
</dbReference>
<reference evidence="3" key="1">
    <citation type="journal article" date="2020" name="Microbiol. Resour. Announc.">
        <title>Complete Genome Sequence of Novel Psychrotolerant Legionella Strain TUM19329, Isolated from Antarctic Lake Sediment.</title>
        <authorList>
            <person name="Shimada S."/>
            <person name="Nakai R."/>
            <person name="Aoki K."/>
            <person name="Shimoeda N."/>
            <person name="Ohno G."/>
            <person name="Miyazaki Y."/>
            <person name="Kudoh S."/>
            <person name="Imura S."/>
            <person name="Watanabe K."/>
            <person name="Ishii Y."/>
            <person name="Tateda K."/>
        </authorList>
    </citation>
    <scope>NUCLEOTIDE SEQUENCE [LARGE SCALE GENOMIC DNA]</scope>
    <source>
        <strain evidence="3">TUM19329</strain>
    </source>
</reference>
<keyword evidence="3" id="KW-0282">Flagellum</keyword>
<dbReference type="InterPro" id="IPR038610">
    <property type="entry name" value="FliK-like_C_sf"/>
</dbReference>
<feature type="domain" description="Flagellar hook-length control protein-like C-terminal" evidence="2">
    <location>
        <begin position="317"/>
        <end position="397"/>
    </location>
</feature>
<feature type="region of interest" description="Disordered" evidence="1">
    <location>
        <begin position="393"/>
        <end position="416"/>
    </location>
</feature>
<proteinExistence type="predicted"/>
<dbReference type="InterPro" id="IPR052563">
    <property type="entry name" value="FliK"/>
</dbReference>
<keyword evidence="4" id="KW-1185">Reference proteome</keyword>
<feature type="compositionally biased region" description="Polar residues" evidence="1">
    <location>
        <begin position="393"/>
        <end position="403"/>
    </location>
</feature>
<dbReference type="PANTHER" id="PTHR37533">
    <property type="entry name" value="FLAGELLAR HOOK-LENGTH CONTROL PROTEIN"/>
    <property type="match status" value="1"/>
</dbReference>
<dbReference type="RefSeq" id="WP_173237046.1">
    <property type="nucleotide sequence ID" value="NZ_AP022839.1"/>
</dbReference>
<gene>
    <name evidence="3" type="ORF">TUM19329_18010</name>
</gene>
<feature type="region of interest" description="Disordered" evidence="1">
    <location>
        <begin position="66"/>
        <end position="94"/>
    </location>
</feature>
<dbReference type="AlphaFoldDB" id="A0A6F8T5L7"/>
<sequence>MLDLTNFILNSSSTTESSINTRDFLESEQPLDLTDESLDKDSFILNPSSFVLLLAGILANTPVKNAISSDSSTPVPGSSTDAYQGAKEAPKKSDPIRNAQDLLRIENQLSTTGVLLSSSDNSDVTIEDQVVTTEPQKSSRSFLFNDTSVNTGSSSEQLPVHALENNVAMAWINSDNFEPPLSIAVTHESAEEFVPDLDPFLAESKELREIVTKKDEDLQKNSVLDAINDKSSIKSRKSWSNIAQLTTTLSTINSDSTSLNQEPKIDSLTSHNIQHVMQPIGSPNKDQISANIPEAKSLSIPIELHNSQWANKFSEHILWLGHQGIKSALIKIHPEDLGPLEISIKVVKDSASVSINTHNNYVRDIVDQALPKLREMMSEQGLNLSDVHVGSDANSRQFSNNNAPAEEGLIISPDDETQLTTLNKRGQQGLIDDFA</sequence>